<accession>A0ABS3MV33</accession>
<name>A0ABS3MV33_9BRAD</name>
<evidence type="ECO:0000313" key="2">
    <source>
        <dbReference type="EMBL" id="MBO1435363.1"/>
    </source>
</evidence>
<comment type="caution">
    <text evidence="2">The sequence shown here is derived from an EMBL/GenBank/DDBJ whole genome shotgun (WGS) entry which is preliminary data.</text>
</comment>
<feature type="compositionally biased region" description="Low complexity" evidence="1">
    <location>
        <begin position="60"/>
        <end position="70"/>
    </location>
</feature>
<gene>
    <name evidence="2" type="ORF">J4P68_39530</name>
</gene>
<evidence type="ECO:0000256" key="1">
    <source>
        <dbReference type="SAM" id="MobiDB-lite"/>
    </source>
</evidence>
<protein>
    <submittedName>
        <fullName evidence="2">Uncharacterized protein</fullName>
    </submittedName>
</protein>
<reference evidence="2" key="1">
    <citation type="journal article" date="2021" name="Int. J. Syst. Evol. Microbiol.">
        <title>Bradyrhizobium septentrionale sp. nov. (sv. septentrionale) and Bradyrhizobium quebecense sp. nov. (sv. septentrionale) associated with legumes native to Canada possess rearranged symbiosis genes and numerous insertion sequences.</title>
        <authorList>
            <person name="Bromfield E.S.P."/>
            <person name="Cloutier S."/>
        </authorList>
    </citation>
    <scope>NUCLEOTIDE SEQUENCE</scope>
    <source>
        <strain evidence="2">12S5</strain>
    </source>
</reference>
<sequence>MQARQAAAGIGIMSEPDLGLELLDQDENVMPADGRHARRRPSSRESEPGRRQVEPRNDAAEQVQAGAAAAERMRTARRPAAELEQISTSATAAMMRIISSA</sequence>
<evidence type="ECO:0000313" key="3">
    <source>
        <dbReference type="Proteomes" id="UP000692816"/>
    </source>
</evidence>
<proteinExistence type="predicted"/>
<feature type="compositionally biased region" description="Basic and acidic residues" evidence="1">
    <location>
        <begin position="42"/>
        <end position="59"/>
    </location>
</feature>
<dbReference type="Proteomes" id="UP000692816">
    <property type="component" value="Unassembled WGS sequence"/>
</dbReference>
<feature type="region of interest" description="Disordered" evidence="1">
    <location>
        <begin position="24"/>
        <end position="83"/>
    </location>
</feature>
<dbReference type="RefSeq" id="WP_207839929.1">
    <property type="nucleotide sequence ID" value="NZ_CP088282.1"/>
</dbReference>
<dbReference type="EMBL" id="JAGEPA010000001">
    <property type="protein sequence ID" value="MBO1435363.1"/>
    <property type="molecule type" value="Genomic_DNA"/>
</dbReference>
<organism evidence="2 3">
    <name type="scientific">Bradyrhizobium quebecense</name>
    <dbReference type="NCBI Taxonomy" id="2748629"/>
    <lineage>
        <taxon>Bacteria</taxon>
        <taxon>Pseudomonadati</taxon>
        <taxon>Pseudomonadota</taxon>
        <taxon>Alphaproteobacteria</taxon>
        <taxon>Hyphomicrobiales</taxon>
        <taxon>Nitrobacteraceae</taxon>
        <taxon>Bradyrhizobium</taxon>
    </lineage>
</organism>
<keyword evidence="3" id="KW-1185">Reference proteome</keyword>